<evidence type="ECO:0000256" key="3">
    <source>
        <dbReference type="ARBA" id="ARBA00022737"/>
    </source>
</evidence>
<sequence length="2927" mass="344296">MKLLEQMNLFEVYLIHHLTTTHEQSQEFQQEFPLHHLINSRHQITSSQQKHSAFMNDIEIYIQLKLHKLNELLQLLTVSSMPQLQWDKYQKQWDHLLMTNHLLQIKLCNRANDLKLCQEWLDYLLQFNDQLEIINNQLKQLNQFIKENKTNSVDTYLDQLQIDINQLVIWIESVKTLLYRIDHSEEKDLDNDDHNNHQSRSYLQINIMHSLESIQRYHLYLEKILLDISQWNTTIKNVYRLLNEMNEELLWIKDQNDSIKPLEFLKEELVENFGQVGVQTHHLQCRLHLLNNELQLRYGINYYDHHFTSSNQTLYEELQQITTKLNPMNFNQLTMNDICLMSIFNNTHLDEYKSNETEEYHGNEIIGDLKKCPIVRIYEDIILSLGNMHLSNFPLDNSTCTNDQNVHHEERCAKVVEFVKLLQRQWSKLLIAINDINVKLARHHQYLNGLYSLVILNTKIEEINLRICETYNGVQLTSMLADCCLEPVRDKSTQNEVIDTYKMRMKSTKMNKNVITHTLGEQNAITISKEIVINSTLRQMDHIIEQLKLFTTQLNRLQNEVYAFLPARSILNENDYSVFHLLKTKLNHLYRSRKSCVEVTFQSAKQQNTNNEDNYSSDRSDEVSLTGLRTVGSSFQEDIDSVISKFSLEDDKEEKIDKNQIPTTTTLHETLDLQQTDCEMTLATTESENSLQGIMFKSTKSIISSTEGNEANKYSEHNYRTPMNSPEEHELHILLLPHVSMLAHHLLNRLSFIHMHFIDCLENSLKIRDKLELRRDVLRLVDNIVSMGNWIEEKERILLTFNPVIYPSMEFLKSLPIPCPITVTEEIIHSLSQLSIQAYRFKTFEHELISHANLRLSEIGMLNEGLSENLKKLDKERDFSILQFIQSTIKLNLSIEDYVDDDEDDVDDDDNEEAHEEEDSSESRDKPYEISVDKESSQEFVETNHENKMFYRRISKNVSDEQTDDNNVDKPKYSKLLDYINKKWQRLKLLLNARRERFELAAYLSKYHTLCQSTKEWIIRKRELLISTDDLGTDLNSVMQLQRRLLGWEKDFIALQDEIQSLNVEGERLLKALVEEAPQRRDLYLISGELYASKEVNHLRLELNQEWELLQVELKSRQDKLLASAELQQFFQGLDDNQLWLRNIEIRVATHQLPLSVEEAKAEIDIHKELGEEILARKDEYSDLISYGRCITAGETDLHYIQLDERLDRLENGWSELMQMWTYEQKLLQQNLNFQMFLRDAHLFETLLSTQESKLMNYQLIKQKNTTDIVAALKSQNEIVQCLINANESLNHLCDTGNQLIIDKVYSMEKIQNRIFFIKNRYITLLDEARTLVDSTKDLIALRENMQQIQTLQEWLIEKKELVEEYDQAGKLSNMSSLVPYKVFVSKQYTQHRVLESEIESNNDRIEQVFQNVVNTIVQYPRIADQLSESLGNLMILWESLRKLIRERGDYMVQLHRAIIFEDGYNELNRWLDKFFIEFLSFKSFDQLKQFEAYAEQDPSIMVESFIEQFTSEYNQNMKMIEGTTESSSDIMEYLIENKFMNQNWTNKANIPGCTSMNEVSSYLNKMIECLINIDVKKKLLVELHEHSKILSNLDNQNQNTEVKLKMQSLIKKFWKIQIFVYEHTEELKAQKHIYQLYRDLENERIWTHEKLLLADNTYIGRSLFAVNQLIRQHQLLIKEVANRRNRMEIAIQDADNIITKFQSTFEIFIDDDCKTIQQSKIRSSEKTMTIQTDNHSMIQIELSTDIGVKYKIPKKILIDLHTLVIELRYDLKNLIDRMSKRTERLNIGFQCFTHLDEFAELRSWLQECEDMLLLESRASRDIITAKTELKKHAHIEFRVNTLLANCVRDFNQKSLKLINEFLERKEKYKNQLDLIKTNENLQKVVEQLSAMQVEKRTTHSQWSQSILHDENMNKVKQSSFENLINRRKLRSQIKQIRKRIQVIQSIQRIMDRQYASLLDVCVQKRQRLEEILSLSIVYEEVSELKNWLNQQITIASSTYTGRSLNECVCIINRFMHFGENLLGESFTSFVEVELHSFDPISTVYTINITDQFVHTSGLASERTARVMNMCRCLIRTKHSDSPRIAFWQDIISETWADLRELICSRVKLLISAAHRFIFIIRCSSLHCIVIVNLKVIIFHPLAHSLLITGNFETCSRKIDQLSQSIGKDVQAICKQLSLLSAFEQDVQALEPLINWVEKAADYLLPLYSGNWIKRLKKPHDILLSVWYQLKDKTHLRRIRLKRSIALYRWISNLDAFFNWTQQCQKELERIEMDIWNMNPPQSTVIKKSNHITTENIKYAIGQALQLRAELNARDDKVKSYLEEGKRLKASFKQHLMQYDRSRYEKCHQPYEMSQLYSKIAMRKQHGTNNPTDEIQICKISEQRKKLRNNTLQNVNVTDKHYIKEKVERHSRIGAVRSISSDPHLESVRLNANYSQKSDSSSMALNQMDLQNESDMGDEEDQIITDLQLRMTRLVTSWYNLHKKWHQIYERLELQLSINEFASVADSLEHWLVLHSAEVECLDMGDSIKETQILIDRLNVLDRNILPQISRYEKLKQLTKFELAEIEENMMNVPISCVNIVHSSDLENIQTLLNYYELNETDASNDFDDSKQNVDTMTDENVNDTTDSPEVSWEVAEDSISDYLMRKHEWINHNCKSRDRSWHELYMVLNTSVKQLLAYKNKSDYNEDNPQSNTFRGETGLLVGQNLLTACETKDYTKRSNTFRITSTATGARYLFQAQTSEIMRKWLDLIQNINRQTRSTSGPTLITLSRPSEEFQNPLVIVDIHETLTTSKKLTLTQMLRSKTTNQISCMRRHSSTQDNDLTNNILENTESPQIRMKRFPSVRTMKVFSPRQVVRWLTFKYSSFSPSSSSSMSHQTPKLIRSSTSHNMESEQSGQPTPLLRKSLTYGSLHKISRFSITPKSHKDT</sequence>
<dbReference type="InterPro" id="IPR041681">
    <property type="entry name" value="PH_9"/>
</dbReference>
<dbReference type="SMART" id="SM00150">
    <property type="entry name" value="SPEC"/>
    <property type="match status" value="5"/>
</dbReference>
<evidence type="ECO:0000256" key="5">
    <source>
        <dbReference type="SAM" id="MobiDB-lite"/>
    </source>
</evidence>
<evidence type="ECO:0000256" key="1">
    <source>
        <dbReference type="ARBA" id="ARBA00006826"/>
    </source>
</evidence>
<dbReference type="PROSITE" id="PS50003">
    <property type="entry name" value="PH_DOMAIN"/>
    <property type="match status" value="1"/>
</dbReference>
<dbReference type="InterPro" id="IPR011993">
    <property type="entry name" value="PH-like_dom_sf"/>
</dbReference>
<accession>A0AA85AQV9</accession>
<evidence type="ECO:0000313" key="7">
    <source>
        <dbReference type="Proteomes" id="UP000050791"/>
    </source>
</evidence>
<name>A0AA85AQV9_9TREM</name>
<feature type="compositionally biased region" description="Acidic residues" evidence="5">
    <location>
        <begin position="900"/>
        <end position="920"/>
    </location>
</feature>
<evidence type="ECO:0000313" key="8">
    <source>
        <dbReference type="WBParaSite" id="SMTH1_102750.2"/>
    </source>
</evidence>
<feature type="region of interest" description="Disordered" evidence="5">
    <location>
        <begin position="900"/>
        <end position="937"/>
    </location>
</feature>
<feature type="region of interest" description="Disordered" evidence="5">
    <location>
        <begin position="2865"/>
        <end position="2902"/>
    </location>
</feature>
<dbReference type="InterPro" id="IPR018159">
    <property type="entry name" value="Spectrin/alpha-actinin"/>
</dbReference>
<dbReference type="Gene3D" id="1.20.58.60">
    <property type="match status" value="8"/>
</dbReference>
<dbReference type="SUPFAM" id="SSF50729">
    <property type="entry name" value="PH domain-like"/>
    <property type="match status" value="1"/>
</dbReference>
<feature type="compositionally biased region" description="Low complexity" evidence="5">
    <location>
        <begin position="2865"/>
        <end position="2875"/>
    </location>
</feature>
<evidence type="ECO:0000256" key="2">
    <source>
        <dbReference type="ARBA" id="ARBA00022467"/>
    </source>
</evidence>
<comment type="similarity">
    <text evidence="1">Belongs to the spectrin family.</text>
</comment>
<dbReference type="Pfam" id="PF00435">
    <property type="entry name" value="Spectrin"/>
    <property type="match status" value="3"/>
</dbReference>
<feature type="coiled-coil region" evidence="4">
    <location>
        <begin position="1852"/>
        <end position="1879"/>
    </location>
</feature>
<proteinExistence type="inferred from homology"/>
<dbReference type="Gene3D" id="2.30.29.30">
    <property type="entry name" value="Pleckstrin-homology domain (PH domain)/Phosphotyrosine-binding domain (PTB)"/>
    <property type="match status" value="1"/>
</dbReference>
<organism evidence="7 8">
    <name type="scientific">Schistosoma mattheei</name>
    <dbReference type="NCBI Taxonomy" id="31246"/>
    <lineage>
        <taxon>Eukaryota</taxon>
        <taxon>Metazoa</taxon>
        <taxon>Spiralia</taxon>
        <taxon>Lophotrochozoa</taxon>
        <taxon>Platyhelminthes</taxon>
        <taxon>Trematoda</taxon>
        <taxon>Digenea</taxon>
        <taxon>Strigeidida</taxon>
        <taxon>Schistosomatoidea</taxon>
        <taxon>Schistosomatidae</taxon>
        <taxon>Schistosoma</taxon>
    </lineage>
</organism>
<dbReference type="WBParaSite" id="SMTH1_102750.2">
    <property type="protein sequence ID" value="SMTH1_102750.2"/>
    <property type="gene ID" value="SMTH1_102750"/>
</dbReference>
<dbReference type="GO" id="GO:0051693">
    <property type="term" value="P:actin filament capping"/>
    <property type="evidence" value="ECO:0007669"/>
    <property type="project" value="UniProtKB-KW"/>
</dbReference>
<evidence type="ECO:0000256" key="4">
    <source>
        <dbReference type="SAM" id="Coils"/>
    </source>
</evidence>
<dbReference type="SUPFAM" id="SSF46966">
    <property type="entry name" value="Spectrin repeat"/>
    <property type="match status" value="8"/>
</dbReference>
<keyword evidence="4" id="KW-0175">Coiled coil</keyword>
<dbReference type="Pfam" id="PF15410">
    <property type="entry name" value="PH_9"/>
    <property type="match status" value="1"/>
</dbReference>
<protein>
    <recommendedName>
        <fullName evidence="6">PH domain-containing protein</fullName>
    </recommendedName>
</protein>
<dbReference type="SMART" id="SM00233">
    <property type="entry name" value="PH"/>
    <property type="match status" value="1"/>
</dbReference>
<feature type="domain" description="PH" evidence="6">
    <location>
        <begin position="2637"/>
        <end position="2756"/>
    </location>
</feature>
<feature type="compositionally biased region" description="Polar residues" evidence="5">
    <location>
        <begin position="2883"/>
        <end position="2898"/>
    </location>
</feature>
<feature type="compositionally biased region" description="Basic and acidic residues" evidence="5">
    <location>
        <begin position="921"/>
        <end position="937"/>
    </location>
</feature>
<evidence type="ECO:0000259" key="6">
    <source>
        <dbReference type="PROSITE" id="PS50003"/>
    </source>
</evidence>
<dbReference type="InterPro" id="IPR002017">
    <property type="entry name" value="Spectrin_repeat"/>
</dbReference>
<dbReference type="PANTHER" id="PTHR11915">
    <property type="entry name" value="SPECTRIN/FILAMIN RELATED CYTOSKELETAL PROTEIN"/>
    <property type="match status" value="1"/>
</dbReference>
<dbReference type="InterPro" id="IPR001849">
    <property type="entry name" value="PH_domain"/>
</dbReference>
<keyword evidence="3" id="KW-0677">Repeat</keyword>
<dbReference type="CDD" id="cd00176">
    <property type="entry name" value="SPEC"/>
    <property type="match status" value="1"/>
</dbReference>
<keyword evidence="2" id="KW-0117">Actin capping</keyword>
<reference evidence="8" key="1">
    <citation type="submission" date="2023-11" db="UniProtKB">
        <authorList>
            <consortium name="WormBaseParasite"/>
        </authorList>
    </citation>
    <scope>IDENTIFICATION</scope>
</reference>
<dbReference type="Proteomes" id="UP000050791">
    <property type="component" value="Unassembled WGS sequence"/>
</dbReference>